<proteinExistence type="predicted"/>
<protein>
    <submittedName>
        <fullName evidence="1">Uncharacterized protein</fullName>
    </submittedName>
</protein>
<accession>A0A3N7EXP7</accession>
<evidence type="ECO:0000313" key="1">
    <source>
        <dbReference type="EMBL" id="RQO90426.1"/>
    </source>
</evidence>
<sequence>MNENLAHECFAFLIIEILLNVSDSYHENPHEFQYHNCFLELQDSFHCSLMA</sequence>
<organism evidence="1 2">
    <name type="scientific">Populus trichocarpa</name>
    <name type="common">Western balsam poplar</name>
    <name type="synonym">Populus balsamifera subsp. trichocarpa</name>
    <dbReference type="NCBI Taxonomy" id="3694"/>
    <lineage>
        <taxon>Eukaryota</taxon>
        <taxon>Viridiplantae</taxon>
        <taxon>Streptophyta</taxon>
        <taxon>Embryophyta</taxon>
        <taxon>Tracheophyta</taxon>
        <taxon>Spermatophyta</taxon>
        <taxon>Magnoliopsida</taxon>
        <taxon>eudicotyledons</taxon>
        <taxon>Gunneridae</taxon>
        <taxon>Pentapetalae</taxon>
        <taxon>rosids</taxon>
        <taxon>fabids</taxon>
        <taxon>Malpighiales</taxon>
        <taxon>Salicaceae</taxon>
        <taxon>Saliceae</taxon>
        <taxon>Populus</taxon>
    </lineage>
</organism>
<keyword evidence="2" id="KW-1185">Reference proteome</keyword>
<dbReference type="EMBL" id="CM009294">
    <property type="protein sequence ID" value="RQO90426.1"/>
    <property type="molecule type" value="Genomic_DNA"/>
</dbReference>
<reference evidence="1 2" key="1">
    <citation type="journal article" date="2006" name="Science">
        <title>The genome of black cottonwood, Populus trichocarpa (Torr. &amp; Gray).</title>
        <authorList>
            <person name="Tuskan G.A."/>
            <person name="Difazio S."/>
            <person name="Jansson S."/>
            <person name="Bohlmann J."/>
            <person name="Grigoriev I."/>
            <person name="Hellsten U."/>
            <person name="Putnam N."/>
            <person name="Ralph S."/>
            <person name="Rombauts S."/>
            <person name="Salamov A."/>
            <person name="Schein J."/>
            <person name="Sterck L."/>
            <person name="Aerts A."/>
            <person name="Bhalerao R.R."/>
            <person name="Bhalerao R.P."/>
            <person name="Blaudez D."/>
            <person name="Boerjan W."/>
            <person name="Brun A."/>
            <person name="Brunner A."/>
            <person name="Busov V."/>
            <person name="Campbell M."/>
            <person name="Carlson J."/>
            <person name="Chalot M."/>
            <person name="Chapman J."/>
            <person name="Chen G.L."/>
            <person name="Cooper D."/>
            <person name="Coutinho P.M."/>
            <person name="Couturier J."/>
            <person name="Covert S."/>
            <person name="Cronk Q."/>
            <person name="Cunningham R."/>
            <person name="Davis J."/>
            <person name="Degroeve S."/>
            <person name="Dejardin A."/>
            <person name="Depamphilis C."/>
            <person name="Detter J."/>
            <person name="Dirks B."/>
            <person name="Dubchak I."/>
            <person name="Duplessis S."/>
            <person name="Ehlting J."/>
            <person name="Ellis B."/>
            <person name="Gendler K."/>
            <person name="Goodstein D."/>
            <person name="Gribskov M."/>
            <person name="Grimwood J."/>
            <person name="Groover A."/>
            <person name="Gunter L."/>
            <person name="Hamberger B."/>
            <person name="Heinze B."/>
            <person name="Helariutta Y."/>
            <person name="Henrissat B."/>
            <person name="Holligan D."/>
            <person name="Holt R."/>
            <person name="Huang W."/>
            <person name="Islam-Faridi N."/>
            <person name="Jones S."/>
            <person name="Jones-Rhoades M."/>
            <person name="Jorgensen R."/>
            <person name="Joshi C."/>
            <person name="Kangasjarvi J."/>
            <person name="Karlsson J."/>
            <person name="Kelleher C."/>
            <person name="Kirkpatrick R."/>
            <person name="Kirst M."/>
            <person name="Kohler A."/>
            <person name="Kalluri U."/>
            <person name="Larimer F."/>
            <person name="Leebens-Mack J."/>
            <person name="Leple J.C."/>
            <person name="Locascio P."/>
            <person name="Lou Y."/>
            <person name="Lucas S."/>
            <person name="Martin F."/>
            <person name="Montanini B."/>
            <person name="Napoli C."/>
            <person name="Nelson D.R."/>
            <person name="Nelson C."/>
            <person name="Nieminen K."/>
            <person name="Nilsson O."/>
            <person name="Pereda V."/>
            <person name="Peter G."/>
            <person name="Philippe R."/>
            <person name="Pilate G."/>
            <person name="Poliakov A."/>
            <person name="Razumovskaya J."/>
            <person name="Richardson P."/>
            <person name="Rinaldi C."/>
            <person name="Ritland K."/>
            <person name="Rouze P."/>
            <person name="Ryaboy D."/>
            <person name="Schmutz J."/>
            <person name="Schrader J."/>
            <person name="Segerman B."/>
            <person name="Shin H."/>
            <person name="Siddiqui A."/>
            <person name="Sterky F."/>
            <person name="Terry A."/>
            <person name="Tsai C.J."/>
            <person name="Uberbacher E."/>
            <person name="Unneberg P."/>
            <person name="Vahala J."/>
            <person name="Wall K."/>
            <person name="Wessler S."/>
            <person name="Yang G."/>
            <person name="Yin T."/>
            <person name="Douglas C."/>
            <person name="Marra M."/>
            <person name="Sandberg G."/>
            <person name="Van de Peer Y."/>
            <person name="Rokhsar D."/>
        </authorList>
    </citation>
    <scope>NUCLEOTIDE SEQUENCE [LARGE SCALE GENOMIC DNA]</scope>
    <source>
        <strain evidence="2">cv. Nisqually</strain>
    </source>
</reference>
<evidence type="ECO:0000313" key="2">
    <source>
        <dbReference type="Proteomes" id="UP000006729"/>
    </source>
</evidence>
<name>A0A3N7EXP7_POPTR</name>
<gene>
    <name evidence="1" type="ORF">POPTR_005G124550</name>
</gene>
<dbReference type="Proteomes" id="UP000006729">
    <property type="component" value="Chromosome 5"/>
</dbReference>
<dbReference type="InParanoid" id="A0A3N7EXP7"/>
<dbReference type="AlphaFoldDB" id="A0A3N7EXP7"/>